<proteinExistence type="predicted"/>
<dbReference type="Pfam" id="PF12804">
    <property type="entry name" value="NTP_transf_3"/>
    <property type="match status" value="1"/>
</dbReference>
<dbReference type="SUPFAM" id="SSF53448">
    <property type="entry name" value="Nucleotide-diphospho-sugar transferases"/>
    <property type="match status" value="1"/>
</dbReference>
<keyword evidence="1 3" id="KW-0808">Transferase</keyword>
<dbReference type="InterPro" id="IPR025877">
    <property type="entry name" value="MobA-like_NTP_Trfase"/>
</dbReference>
<dbReference type="InterPro" id="IPR029044">
    <property type="entry name" value="Nucleotide-diphossugar_trans"/>
</dbReference>
<dbReference type="PANTHER" id="PTHR19136:SF86">
    <property type="entry name" value="ADENOSYLCOBINAMIDE-PHOSPHATE GUANYLYLTRANSFERASE"/>
    <property type="match status" value="1"/>
</dbReference>
<feature type="domain" description="MobA-like NTP transferase" evidence="2">
    <location>
        <begin position="3"/>
        <end position="121"/>
    </location>
</feature>
<dbReference type="AlphaFoldDB" id="A0AA90TYX5"/>
<evidence type="ECO:0000256" key="1">
    <source>
        <dbReference type="ARBA" id="ARBA00022679"/>
    </source>
</evidence>
<name>A0AA90TYX5_9EURY</name>
<dbReference type="Gene3D" id="3.90.550.10">
    <property type="entry name" value="Spore Coat Polysaccharide Biosynthesis Protein SpsA, Chain A"/>
    <property type="match status" value="1"/>
</dbReference>
<keyword evidence="3" id="KW-0548">Nucleotidyltransferase</keyword>
<reference evidence="3 4" key="1">
    <citation type="submission" date="2023-07" db="EMBL/GenBank/DDBJ databases">
        <title>Genomic Encyclopedia of Type Strains, Phase IV (KMG-IV): sequencing the most valuable type-strain genomes for metagenomic binning, comparative biology and taxonomic classification.</title>
        <authorList>
            <person name="Goeker M."/>
        </authorList>
    </citation>
    <scope>NUCLEOTIDE SEQUENCE [LARGE SCALE GENOMIC DNA]</scope>
    <source>
        <strain evidence="3 4">DSM 17273</strain>
    </source>
</reference>
<evidence type="ECO:0000313" key="3">
    <source>
        <dbReference type="EMBL" id="MDR6222490.1"/>
    </source>
</evidence>
<dbReference type="EC" id="2.7.7.62" evidence="3"/>
<accession>A0AA90TYX5</accession>
<dbReference type="EMBL" id="JAVDQI010000002">
    <property type="protein sequence ID" value="MDR6222490.1"/>
    <property type="molecule type" value="Genomic_DNA"/>
</dbReference>
<evidence type="ECO:0000313" key="4">
    <source>
        <dbReference type="Proteomes" id="UP001185015"/>
    </source>
</evidence>
<evidence type="ECO:0000259" key="2">
    <source>
        <dbReference type="Pfam" id="PF12804"/>
    </source>
</evidence>
<protein>
    <submittedName>
        <fullName evidence="3">Adenosylcobinamide-phosphate guanylyltransferase</fullName>
        <ecNumber evidence="3">2.7.7.62</ecNumber>
    </submittedName>
</protein>
<keyword evidence="4" id="KW-1185">Reference proteome</keyword>
<comment type="caution">
    <text evidence="3">The sequence shown here is derived from an EMBL/GenBank/DDBJ whole genome shotgun (WGS) entry which is preliminary data.</text>
</comment>
<dbReference type="Proteomes" id="UP001185015">
    <property type="component" value="Unassembled WGS sequence"/>
</dbReference>
<organism evidence="3 4">
    <name type="scientific">Methanococcoides alaskense</name>
    <dbReference type="NCBI Taxonomy" id="325778"/>
    <lineage>
        <taxon>Archaea</taxon>
        <taxon>Methanobacteriati</taxon>
        <taxon>Methanobacteriota</taxon>
        <taxon>Stenosarchaea group</taxon>
        <taxon>Methanomicrobia</taxon>
        <taxon>Methanosarcinales</taxon>
        <taxon>Methanosarcinaceae</taxon>
        <taxon>Methanococcoides</taxon>
    </lineage>
</organism>
<dbReference type="PANTHER" id="PTHR19136">
    <property type="entry name" value="MOLYBDENUM COFACTOR GUANYLYLTRANSFERASE"/>
    <property type="match status" value="1"/>
</dbReference>
<dbReference type="RefSeq" id="WP_270095200.1">
    <property type="nucleotide sequence ID" value="NZ_JAQFFK010000001.1"/>
</dbReference>
<sequence>MDAVIMAGGQGLRLGMGEKPCVELLGKPLISYVIDSLERSSYIDRIFVAVSPSTPATEELVNEKYGDHIQAIKTNGDNYVGDMVYAVESSNIREPVMIIMSDLPMVTPKLIDSIIEAYQDCDSSSMSVFVPISLCKKVGIRPDTVFNWEGNLIVPAGINILDGKFINEEQEYHNYMLDDPEVALNINTIDDMKRCEDLLMKNLFSN</sequence>
<gene>
    <name evidence="3" type="ORF">J2750_000935</name>
</gene>
<dbReference type="GO" id="GO:0008820">
    <property type="term" value="F:cobinamide phosphate guanylyltransferase activity"/>
    <property type="evidence" value="ECO:0007669"/>
    <property type="project" value="UniProtKB-EC"/>
</dbReference>